<dbReference type="InterPro" id="IPR011278">
    <property type="entry name" value="2-MeCitrate/Citrate_synth_II"/>
</dbReference>
<dbReference type="InterPro" id="IPR024176">
    <property type="entry name" value="Citrate_synthase_bac-typ"/>
</dbReference>
<proteinExistence type="inferred from homology"/>
<keyword evidence="3" id="KW-0816">Tricarboxylic acid cycle</keyword>
<reference evidence="8" key="1">
    <citation type="journal article" name="DNA Res.">
        <title>The physiological potential of anammox bacteria as revealed by their core genome structure.</title>
        <authorList>
            <person name="Okubo T."/>
            <person name="Toyoda A."/>
            <person name="Fukuhara K."/>
            <person name="Uchiyama I."/>
            <person name="Harigaya Y."/>
            <person name="Kuroiwa M."/>
            <person name="Suzuki T."/>
            <person name="Murakami Y."/>
            <person name="Suwa Y."/>
            <person name="Takami H."/>
        </authorList>
    </citation>
    <scope>NUCLEOTIDE SEQUENCE</scope>
    <source>
        <strain evidence="8">317325-2</strain>
    </source>
</reference>
<comment type="pathway">
    <text evidence="1">Carbohydrate metabolism; tricarboxylic acid cycle.</text>
</comment>
<dbReference type="Gene3D" id="1.10.580.10">
    <property type="entry name" value="Citrate Synthase, domain 1"/>
    <property type="match status" value="1"/>
</dbReference>
<dbReference type="InterPro" id="IPR016143">
    <property type="entry name" value="Citrate_synth-like_sm_a-sub"/>
</dbReference>
<feature type="active site" evidence="7">
    <location>
        <position position="264"/>
    </location>
</feature>
<evidence type="ECO:0000256" key="2">
    <source>
        <dbReference type="ARBA" id="ARBA00010566"/>
    </source>
</evidence>
<dbReference type="AlphaFoldDB" id="A0A809R7H1"/>
<dbReference type="Proteomes" id="UP000662873">
    <property type="component" value="Chromosome"/>
</dbReference>
<evidence type="ECO:0000256" key="6">
    <source>
        <dbReference type="PIRNR" id="PIRNR001369"/>
    </source>
</evidence>
<dbReference type="PANTHER" id="PTHR11739">
    <property type="entry name" value="CITRATE SYNTHASE"/>
    <property type="match status" value="1"/>
</dbReference>
<organism evidence="8 9">
    <name type="scientific">Candidatus Nitrosymbiomonas proteolyticus</name>
    <dbReference type="NCBI Taxonomy" id="2608984"/>
    <lineage>
        <taxon>Bacteria</taxon>
        <taxon>Bacillati</taxon>
        <taxon>Armatimonadota</taxon>
        <taxon>Armatimonadota incertae sedis</taxon>
        <taxon>Candidatus Nitrosymbiomonas</taxon>
    </lineage>
</organism>
<accession>A0A809R7H1</accession>
<dbReference type="InterPro" id="IPR016142">
    <property type="entry name" value="Citrate_synth-like_lrg_a-sub"/>
</dbReference>
<keyword evidence="4 6" id="KW-0808">Transferase</keyword>
<dbReference type="UniPathway" id="UPA00223"/>
<dbReference type="GO" id="GO:0005975">
    <property type="term" value="P:carbohydrate metabolic process"/>
    <property type="evidence" value="ECO:0007669"/>
    <property type="project" value="TreeGrafter"/>
</dbReference>
<gene>
    <name evidence="8" type="ORF">NPRO_11280</name>
</gene>
<comment type="similarity">
    <text evidence="2 6">Belongs to the citrate synthase family.</text>
</comment>
<comment type="catalytic activity">
    <reaction evidence="5">
        <text>oxaloacetate + acetyl-CoA + H2O = citrate + CoA + H(+)</text>
        <dbReference type="Rhea" id="RHEA:16845"/>
        <dbReference type="ChEBI" id="CHEBI:15377"/>
        <dbReference type="ChEBI" id="CHEBI:15378"/>
        <dbReference type="ChEBI" id="CHEBI:16452"/>
        <dbReference type="ChEBI" id="CHEBI:16947"/>
        <dbReference type="ChEBI" id="CHEBI:57287"/>
        <dbReference type="ChEBI" id="CHEBI:57288"/>
        <dbReference type="EC" id="2.3.3.16"/>
    </reaction>
</comment>
<dbReference type="InterPro" id="IPR002020">
    <property type="entry name" value="Citrate_synthase"/>
</dbReference>
<feature type="active site" evidence="7">
    <location>
        <position position="315"/>
    </location>
</feature>
<sequence>MAATTYPNYSPGLEGVIAGISKICDIDSDKSLLIYRGYNVQDLAEYGSFEETAYLLLHGDLPTAAQLETFKETLRGERGVPSEIYTVLRAMPRDTHPMDLAKVAFAALAPHDPDYTNGDHDANVRKATRIVAKAPTLVAAAHRIRTGKDPIEPSSSLGHAANFLYMMEGSEPDDYTAKVMDASLTLYAEHGFNASTFACRVTVATLSDLYSGIVSGIGTLKGPLHGGANEEAMRMLIEIGDPANAEHWIRDALAQKKKVMGFGHREYKKGDSRAMYLTRIAKDIGQRKGNTKWGEVADILERVMLDEKNLHPNVDFPAAYAYYLLGIPIDLYTPIFVIARVSGWSAHAIEQLDNNRLIRPTCIYEGSGLRDWVALGDRN</sequence>
<dbReference type="PIRSF" id="PIRSF001369">
    <property type="entry name" value="Citrate_synth"/>
    <property type="match status" value="1"/>
</dbReference>
<dbReference type="GO" id="GO:0006099">
    <property type="term" value="P:tricarboxylic acid cycle"/>
    <property type="evidence" value="ECO:0007669"/>
    <property type="project" value="UniProtKB-UniPathway"/>
</dbReference>
<evidence type="ECO:0000256" key="7">
    <source>
        <dbReference type="PIRSR" id="PIRSR001369-1"/>
    </source>
</evidence>
<evidence type="ECO:0000256" key="3">
    <source>
        <dbReference type="ARBA" id="ARBA00022532"/>
    </source>
</evidence>
<evidence type="ECO:0000256" key="1">
    <source>
        <dbReference type="ARBA" id="ARBA00005163"/>
    </source>
</evidence>
<dbReference type="Gene3D" id="1.10.230.10">
    <property type="entry name" value="Cytochrome P450-Terp, domain 2"/>
    <property type="match status" value="1"/>
</dbReference>
<dbReference type="GO" id="GO:0036440">
    <property type="term" value="F:citrate synthase activity"/>
    <property type="evidence" value="ECO:0007669"/>
    <property type="project" value="UniProtKB-EC"/>
</dbReference>
<dbReference type="KEGG" id="npy:NPRO_11280"/>
<evidence type="ECO:0000256" key="5">
    <source>
        <dbReference type="ARBA" id="ARBA00049288"/>
    </source>
</evidence>
<dbReference type="PRINTS" id="PR00143">
    <property type="entry name" value="CITRTSNTHASE"/>
</dbReference>
<dbReference type="Pfam" id="PF00285">
    <property type="entry name" value="Citrate_synt"/>
    <property type="match status" value="1"/>
</dbReference>
<evidence type="ECO:0000313" key="8">
    <source>
        <dbReference type="EMBL" id="BBO23533.1"/>
    </source>
</evidence>
<dbReference type="InterPro" id="IPR036969">
    <property type="entry name" value="Citrate_synthase_sf"/>
</dbReference>
<dbReference type="NCBIfam" id="TIGR01800">
    <property type="entry name" value="cit_synth_II"/>
    <property type="match status" value="1"/>
</dbReference>
<evidence type="ECO:0000256" key="4">
    <source>
        <dbReference type="ARBA" id="ARBA00022679"/>
    </source>
</evidence>
<name>A0A809R7H1_9BACT</name>
<protein>
    <recommendedName>
        <fullName evidence="6">Citrate synthase</fullName>
    </recommendedName>
</protein>
<evidence type="ECO:0000313" key="9">
    <source>
        <dbReference type="Proteomes" id="UP000662873"/>
    </source>
</evidence>
<dbReference type="EMBL" id="AP021858">
    <property type="protein sequence ID" value="BBO23533.1"/>
    <property type="molecule type" value="Genomic_DNA"/>
</dbReference>
<dbReference type="SUPFAM" id="SSF48256">
    <property type="entry name" value="Citrate synthase"/>
    <property type="match status" value="1"/>
</dbReference>
<dbReference type="PANTHER" id="PTHR11739:SF4">
    <property type="entry name" value="CITRATE SYNTHASE, PEROXISOMAL"/>
    <property type="match status" value="1"/>
</dbReference>
<dbReference type="GO" id="GO:0005829">
    <property type="term" value="C:cytosol"/>
    <property type="evidence" value="ECO:0007669"/>
    <property type="project" value="TreeGrafter"/>
</dbReference>